<dbReference type="CDD" id="cd19531">
    <property type="entry name" value="LCL_NRPS-like"/>
    <property type="match status" value="1"/>
</dbReference>
<dbReference type="InterPro" id="IPR023213">
    <property type="entry name" value="CAT-like_dom_sf"/>
</dbReference>
<dbReference type="PANTHER" id="PTHR45527">
    <property type="entry name" value="NONRIBOSOMAL PEPTIDE SYNTHETASE"/>
    <property type="match status" value="1"/>
</dbReference>
<dbReference type="Gene3D" id="3.30.559.10">
    <property type="entry name" value="Chloramphenicol acetyltransferase-like domain"/>
    <property type="match status" value="1"/>
</dbReference>
<feature type="domain" description="AMP-dependent synthetase/ligase" evidence="1">
    <location>
        <begin position="460"/>
        <end position="609"/>
    </location>
</feature>
<feature type="non-terminal residue" evidence="3">
    <location>
        <position position="1"/>
    </location>
</feature>
<protein>
    <submittedName>
        <fullName evidence="3">Condensation domain-containing protein</fullName>
    </submittedName>
</protein>
<dbReference type="RefSeq" id="WP_378625928.1">
    <property type="nucleotide sequence ID" value="NZ_JBHUCM010000074.1"/>
</dbReference>
<reference evidence="4" key="1">
    <citation type="journal article" date="2019" name="Int. J. Syst. Evol. Microbiol.">
        <title>The Global Catalogue of Microorganisms (GCM) 10K type strain sequencing project: providing services to taxonomists for standard genome sequencing and annotation.</title>
        <authorList>
            <consortium name="The Broad Institute Genomics Platform"/>
            <consortium name="The Broad Institute Genome Sequencing Center for Infectious Disease"/>
            <person name="Wu L."/>
            <person name="Ma J."/>
        </authorList>
    </citation>
    <scope>NUCLEOTIDE SEQUENCE [LARGE SCALE GENOMIC DNA]</scope>
    <source>
        <strain evidence="4">CGMCC 1.15399</strain>
    </source>
</reference>
<dbReference type="Gene3D" id="3.30.559.30">
    <property type="entry name" value="Nonribosomal peptide synthetase, condensation domain"/>
    <property type="match status" value="1"/>
</dbReference>
<dbReference type="SUPFAM" id="SSF52777">
    <property type="entry name" value="CoA-dependent acyltransferases"/>
    <property type="match status" value="2"/>
</dbReference>
<evidence type="ECO:0000313" key="3">
    <source>
        <dbReference type="EMBL" id="MFD1547253.1"/>
    </source>
</evidence>
<sequence>LSFAQQRLWFLDQLNASSAEYNISTPLHLPEQLDIPALQAALDALIERHEALRTRLVTDADGVPWQVIDPPSAFELPLVDLTGQPDQAAHRWLADDSAIPFDLANGPLIRGSLLRLADDEHILALCMHHIVFDEWSADILGRELATLYESCRAGQPNPLTPLPVQYADFAVWQREWLTGPVLDEQLDYWRTQLANPPVLDLPTDRPRPAVRSTAGAAIRFQFDAETTRRLQEISRQNATTMFMTLLAAYTVLLSKYTGQDDLIVGTPVANRNHAETENLIGFFVNTLALRTDLTGDPTFTGLLARIRATALAAYTHQDLPFEQLIDELAVARDRSRTPLVQTLFNYKANDSDTDPATRDSGELLPAKFDLSLTMGSTADGALAGSIQYSTALFDEATARRMVGHLTELLSAITTDADQHLSALPILTPAEHQQLTVEWNKSAAELPQANGIHELISGSALARPHTPAVVYDDIALTYGQLETRANQLAHHLLGLGLQREGVIGLCLPRSTHMIVAILAVWKAGGTYLPLDPDYPTDRLTYMLTDSGADLLITTEHTAEHAAELPSGITAVSLGDPATNAALDAQPTTPPNVTVHPDQAAYLIYTSGSTG</sequence>
<keyword evidence="4" id="KW-1185">Reference proteome</keyword>
<proteinExistence type="predicted"/>
<dbReference type="Pfam" id="PF00501">
    <property type="entry name" value="AMP-binding"/>
    <property type="match status" value="1"/>
</dbReference>
<dbReference type="Pfam" id="PF00668">
    <property type="entry name" value="Condensation"/>
    <property type="match status" value="1"/>
</dbReference>
<dbReference type="Proteomes" id="UP001597097">
    <property type="component" value="Unassembled WGS sequence"/>
</dbReference>
<evidence type="ECO:0000259" key="2">
    <source>
        <dbReference type="Pfam" id="PF00668"/>
    </source>
</evidence>
<name>A0ABW4GWM4_9ACTN</name>
<dbReference type="EMBL" id="JBHUCM010000074">
    <property type="protein sequence ID" value="MFD1547253.1"/>
    <property type="molecule type" value="Genomic_DNA"/>
</dbReference>
<feature type="non-terminal residue" evidence="3">
    <location>
        <position position="609"/>
    </location>
</feature>
<comment type="caution">
    <text evidence="3">The sequence shown here is derived from an EMBL/GenBank/DDBJ whole genome shotgun (WGS) entry which is preliminary data.</text>
</comment>
<gene>
    <name evidence="3" type="ORF">ACFSJ0_60190</name>
</gene>
<dbReference type="PANTHER" id="PTHR45527:SF1">
    <property type="entry name" value="FATTY ACID SYNTHASE"/>
    <property type="match status" value="1"/>
</dbReference>
<feature type="domain" description="Condensation" evidence="2">
    <location>
        <begin position="1"/>
        <end position="435"/>
    </location>
</feature>
<dbReference type="InterPro" id="IPR001242">
    <property type="entry name" value="Condensation_dom"/>
</dbReference>
<organism evidence="3 4">
    <name type="scientific">Nonomuraea guangzhouensis</name>
    <dbReference type="NCBI Taxonomy" id="1291555"/>
    <lineage>
        <taxon>Bacteria</taxon>
        <taxon>Bacillati</taxon>
        <taxon>Actinomycetota</taxon>
        <taxon>Actinomycetes</taxon>
        <taxon>Streptosporangiales</taxon>
        <taxon>Streptosporangiaceae</taxon>
        <taxon>Nonomuraea</taxon>
    </lineage>
</organism>
<dbReference type="Gene3D" id="3.40.50.980">
    <property type="match status" value="2"/>
</dbReference>
<dbReference type="SUPFAM" id="SSF56801">
    <property type="entry name" value="Acetyl-CoA synthetase-like"/>
    <property type="match status" value="1"/>
</dbReference>
<accession>A0ABW4GWM4</accession>
<dbReference type="InterPro" id="IPR000873">
    <property type="entry name" value="AMP-dep_synth/lig_dom"/>
</dbReference>
<evidence type="ECO:0000313" key="4">
    <source>
        <dbReference type="Proteomes" id="UP001597097"/>
    </source>
</evidence>
<evidence type="ECO:0000259" key="1">
    <source>
        <dbReference type="Pfam" id="PF00501"/>
    </source>
</evidence>